<feature type="transmembrane region" description="Helical" evidence="1">
    <location>
        <begin position="124"/>
        <end position="142"/>
    </location>
</feature>
<gene>
    <name evidence="2" type="ORF">Cph01nite_00180</name>
</gene>
<keyword evidence="3" id="KW-1185">Reference proteome</keyword>
<feature type="transmembrane region" description="Helical" evidence="1">
    <location>
        <begin position="58"/>
        <end position="76"/>
    </location>
</feature>
<accession>A0ABQ4DH56</accession>
<dbReference type="PANTHER" id="PTHR36974">
    <property type="entry name" value="MEMBRANE PROTEIN-RELATED"/>
    <property type="match status" value="1"/>
</dbReference>
<evidence type="ECO:0000313" key="2">
    <source>
        <dbReference type="EMBL" id="GIG38256.1"/>
    </source>
</evidence>
<keyword evidence="1" id="KW-0812">Transmembrane</keyword>
<dbReference type="RefSeq" id="WP_203670330.1">
    <property type="nucleotide sequence ID" value="NZ_BONP01000001.1"/>
</dbReference>
<dbReference type="EMBL" id="BONP01000001">
    <property type="protein sequence ID" value="GIG38256.1"/>
    <property type="molecule type" value="Genomic_DNA"/>
</dbReference>
<evidence type="ECO:0000256" key="1">
    <source>
        <dbReference type="SAM" id="Phobius"/>
    </source>
</evidence>
<protein>
    <submittedName>
        <fullName evidence="2">Membrane protein</fullName>
    </submittedName>
</protein>
<evidence type="ECO:0000313" key="3">
    <source>
        <dbReference type="Proteomes" id="UP000614741"/>
    </source>
</evidence>
<comment type="caution">
    <text evidence="2">The sequence shown here is derived from an EMBL/GenBank/DDBJ whole genome shotgun (WGS) entry which is preliminary data.</text>
</comment>
<feature type="transmembrane region" description="Helical" evidence="1">
    <location>
        <begin position="83"/>
        <end position="104"/>
    </location>
</feature>
<dbReference type="PANTHER" id="PTHR36974:SF1">
    <property type="entry name" value="DOXX FAMILY MEMBRANE PROTEIN"/>
    <property type="match status" value="1"/>
</dbReference>
<organism evidence="2 3">
    <name type="scientific">Cellulomonas phragmiteti</name>
    <dbReference type="NCBI Taxonomy" id="478780"/>
    <lineage>
        <taxon>Bacteria</taxon>
        <taxon>Bacillati</taxon>
        <taxon>Actinomycetota</taxon>
        <taxon>Actinomycetes</taxon>
        <taxon>Micrococcales</taxon>
        <taxon>Cellulomonadaceae</taxon>
        <taxon>Cellulomonas</taxon>
    </lineage>
</organism>
<proteinExistence type="predicted"/>
<feature type="transmembrane region" description="Helical" evidence="1">
    <location>
        <begin position="19"/>
        <end position="38"/>
    </location>
</feature>
<keyword evidence="1" id="KW-1133">Transmembrane helix</keyword>
<reference evidence="2 3" key="1">
    <citation type="submission" date="2021-01" db="EMBL/GenBank/DDBJ databases">
        <title>Whole genome shotgun sequence of Cellulomonas phragmiteti NBRC 110785.</title>
        <authorList>
            <person name="Komaki H."/>
            <person name="Tamura T."/>
        </authorList>
    </citation>
    <scope>NUCLEOTIDE SEQUENCE [LARGE SCALE GENOMIC DNA]</scope>
    <source>
        <strain evidence="2 3">NBRC 110785</strain>
    </source>
</reference>
<dbReference type="Proteomes" id="UP000614741">
    <property type="component" value="Unassembled WGS sequence"/>
</dbReference>
<name>A0ABQ4DH56_9CELL</name>
<sequence>MSTGVDGTHPRRDGIARTLGRVVLGGFLAFAGVSHLTFARDEFQAQVPSWVPVDADLVVVGSGVVEVALGTALIAAPRRYRPWVGAAAAAFFVAIFPGNVAQYVEGNDGFGLDTDAKRLARLPFQGVLVAGALWSTGAWRAWRASRAQPTSPVHGSRGVRQ</sequence>
<keyword evidence="1" id="KW-0472">Membrane</keyword>